<dbReference type="EMBL" id="JAARZA010000002">
    <property type="protein sequence ID" value="MBC2239754.1"/>
    <property type="molecule type" value="Genomic_DNA"/>
</dbReference>
<protein>
    <recommendedName>
        <fullName evidence="3">Phage protein</fullName>
    </recommendedName>
</protein>
<dbReference type="RefSeq" id="WP_185488268.1">
    <property type="nucleotide sequence ID" value="NZ_JAARVE010000003.1"/>
</dbReference>
<organism evidence="1 2">
    <name type="scientific">Listeria booriae</name>
    <dbReference type="NCBI Taxonomy" id="1552123"/>
    <lineage>
        <taxon>Bacteria</taxon>
        <taxon>Bacillati</taxon>
        <taxon>Bacillota</taxon>
        <taxon>Bacilli</taxon>
        <taxon>Bacillales</taxon>
        <taxon>Listeriaceae</taxon>
        <taxon>Listeria</taxon>
    </lineage>
</organism>
<dbReference type="Proteomes" id="UP000553016">
    <property type="component" value="Unassembled WGS sequence"/>
</dbReference>
<evidence type="ECO:0000313" key="1">
    <source>
        <dbReference type="EMBL" id="MBC2239754.1"/>
    </source>
</evidence>
<evidence type="ECO:0008006" key="3">
    <source>
        <dbReference type="Google" id="ProtNLM"/>
    </source>
</evidence>
<accession>A0A842ESY7</accession>
<proteinExistence type="predicted"/>
<sequence>MTIKSFDFKEEELRLPISVNGATYYADVSAQAAIRYQNLSQDLAQLIVDSKAVNADEEQTENKKSSQEVQQMIEDADKELFAIFFDAETLQHLNMEKLPRHIYQGIIDYVTTALFPDEDGEDEGK</sequence>
<name>A0A842ESY7_9LIST</name>
<evidence type="ECO:0000313" key="2">
    <source>
        <dbReference type="Proteomes" id="UP000553016"/>
    </source>
</evidence>
<dbReference type="AlphaFoldDB" id="A0A842ESY7"/>
<reference evidence="1 2" key="1">
    <citation type="submission" date="2020-03" db="EMBL/GenBank/DDBJ databases">
        <title>Soil Listeria distribution.</title>
        <authorList>
            <person name="Liao J."/>
            <person name="Wiedmann M."/>
        </authorList>
    </citation>
    <scope>NUCLEOTIDE SEQUENCE [LARGE SCALE GENOMIC DNA]</scope>
    <source>
        <strain evidence="1 2">FSL L7-0149</strain>
    </source>
</reference>
<gene>
    <name evidence="1" type="ORF">HCB35_04650</name>
</gene>
<comment type="caution">
    <text evidence="1">The sequence shown here is derived from an EMBL/GenBank/DDBJ whole genome shotgun (WGS) entry which is preliminary data.</text>
</comment>